<protein>
    <recommendedName>
        <fullName evidence="1">Protein DltD</fullName>
    </recommendedName>
</protein>
<keyword evidence="2" id="KW-1133">Transmembrane helix</keyword>
<keyword evidence="2" id="KW-0812">Transmembrane</keyword>
<dbReference type="InterPro" id="IPR006998">
    <property type="entry name" value="DltD"/>
</dbReference>
<comment type="caution">
    <text evidence="3">The sequence shown here is derived from an EMBL/GenBank/DDBJ whole genome shotgun (WGS) entry which is preliminary data.</text>
</comment>
<dbReference type="AlphaFoldDB" id="A0A846ZDX1"/>
<sequence>MKKRGLWWIFGPVVIAFVLVGALFLAPFSLNHFSKKDVRDASVSFSKNVYKGETMKTAAFSDTSKRYVPFFGSSELLRLDTMHPSMLANKYHRNYQPFLLGQAGTESLLHYLSMQEMLPALHKKQVVFVISQQWFVKKHANGAFPIFYSPLQTVDWLRNIKQISPTDRYVAGQLLKQPQIKDNGLYAKMVTKISENQPLSGADLSVLAVRHRMLLREDELFSNFSSSKNWRKYVRPAMAKLPARDDNGALFKEATKIAQSETTNNPFKIKDSFYRSRIQMSLKRLAGSQTKFDYRQSVEYADFQAVLAEFARQHTDVLFVIQPVNQRWAKYTGLSDKMYYQSVDKVKKQLTSQGFNQIADLSHDGAENYFMQDTIHLGWNGWVTADEKIKPFMAKGYKPTNYHINNNYLSKDWQNLMPTPENLQQFK</sequence>
<name>A0A846ZDX1_9LACO</name>
<comment type="similarity">
    <text evidence="1">Belongs to the DltD family.</text>
</comment>
<evidence type="ECO:0000313" key="4">
    <source>
        <dbReference type="Proteomes" id="UP000590460"/>
    </source>
</evidence>
<keyword evidence="1 2" id="KW-0472">Membrane</keyword>
<dbReference type="GO" id="GO:0070395">
    <property type="term" value="P:lipoteichoic acid biosynthetic process"/>
    <property type="evidence" value="ECO:0007669"/>
    <property type="project" value="UniProtKB-UniRule"/>
</dbReference>
<dbReference type="RefSeq" id="WP_168676285.1">
    <property type="nucleotide sequence ID" value="NZ_BPKV01000004.1"/>
</dbReference>
<dbReference type="InterPro" id="IPR023896">
    <property type="entry name" value="LTA_DltD"/>
</dbReference>
<dbReference type="EMBL" id="JAAXPO010000003">
    <property type="protein sequence ID" value="NKZ18224.1"/>
    <property type="molecule type" value="Genomic_DNA"/>
</dbReference>
<dbReference type="Pfam" id="PF04914">
    <property type="entry name" value="DltD"/>
    <property type="match status" value="1"/>
</dbReference>
<keyword evidence="1" id="KW-1003">Cell membrane</keyword>
<accession>A0A846ZDX1</accession>
<dbReference type="PIRSF" id="PIRSF021438">
    <property type="entry name" value="DltD"/>
    <property type="match status" value="1"/>
</dbReference>
<dbReference type="PANTHER" id="PTHR40039:SF1">
    <property type="entry name" value="PROTEIN DLTD"/>
    <property type="match status" value="1"/>
</dbReference>
<dbReference type="NCBIfam" id="TIGR04092">
    <property type="entry name" value="LTA_DltD"/>
    <property type="match status" value="1"/>
</dbReference>
<feature type="transmembrane region" description="Helical" evidence="2">
    <location>
        <begin position="6"/>
        <end position="26"/>
    </location>
</feature>
<dbReference type="Proteomes" id="UP000590460">
    <property type="component" value="Unassembled WGS sequence"/>
</dbReference>
<proteinExistence type="inferred from homology"/>
<dbReference type="PANTHER" id="PTHR40039">
    <property type="entry name" value="PROTEIN DLTD"/>
    <property type="match status" value="1"/>
</dbReference>
<dbReference type="UniPathway" id="UPA00556"/>
<evidence type="ECO:0000256" key="2">
    <source>
        <dbReference type="SAM" id="Phobius"/>
    </source>
</evidence>
<reference evidence="3 4" key="1">
    <citation type="submission" date="2020-04" db="EMBL/GenBank/DDBJ databases">
        <title>MicrobeNet Type strains.</title>
        <authorList>
            <person name="Nicholson A.C."/>
        </authorList>
    </citation>
    <scope>NUCLEOTIDE SEQUENCE [LARGE SCALE GENOMIC DNA]</scope>
    <source>
        <strain evidence="3 4">CCUG 54536</strain>
    </source>
</reference>
<evidence type="ECO:0000256" key="1">
    <source>
        <dbReference type="PIRNR" id="PIRNR021438"/>
    </source>
</evidence>
<gene>
    <name evidence="3" type="primary">dltD</name>
    <name evidence="3" type="ORF">HF966_03425</name>
</gene>
<dbReference type="GO" id="GO:0005886">
    <property type="term" value="C:plasma membrane"/>
    <property type="evidence" value="ECO:0007669"/>
    <property type="project" value="UniProtKB-UniRule"/>
</dbReference>
<evidence type="ECO:0000313" key="3">
    <source>
        <dbReference type="EMBL" id="NKZ18224.1"/>
    </source>
</evidence>
<comment type="pathway">
    <text evidence="1">Cell wall biogenesis; lipoteichoic acid biosynthesis.</text>
</comment>
<organism evidence="3 4">
    <name type="scientific">Leuconostoc holzapfelii</name>
    <dbReference type="NCBI Taxonomy" id="434464"/>
    <lineage>
        <taxon>Bacteria</taxon>
        <taxon>Bacillati</taxon>
        <taxon>Bacillota</taxon>
        <taxon>Bacilli</taxon>
        <taxon>Lactobacillales</taxon>
        <taxon>Lactobacillaceae</taxon>
        <taxon>Leuconostoc</taxon>
    </lineage>
</organism>